<organism evidence="2 3">
    <name type="scientific">Pelomicrobium methylotrophicum</name>
    <dbReference type="NCBI Taxonomy" id="2602750"/>
    <lineage>
        <taxon>Bacteria</taxon>
        <taxon>Pseudomonadati</taxon>
        <taxon>Pseudomonadota</taxon>
        <taxon>Hydrogenophilia</taxon>
        <taxon>Hydrogenophilia incertae sedis</taxon>
        <taxon>Pelomicrobium</taxon>
    </lineage>
</organism>
<keyword evidence="3" id="KW-1185">Reference proteome</keyword>
<evidence type="ECO:0000256" key="1">
    <source>
        <dbReference type="SAM" id="SignalP"/>
    </source>
</evidence>
<feature type="signal peptide" evidence="1">
    <location>
        <begin position="1"/>
        <end position="22"/>
    </location>
</feature>
<dbReference type="AlphaFoldDB" id="A0A5C7EVL9"/>
<protein>
    <recommendedName>
        <fullName evidence="4">Outer membrane protein beta-barrel domain-containing protein</fullName>
    </recommendedName>
</protein>
<comment type="caution">
    <text evidence="2">The sequence shown here is derived from an EMBL/GenBank/DDBJ whole genome shotgun (WGS) entry which is preliminary data.</text>
</comment>
<dbReference type="InParanoid" id="A0A5C7EVL9"/>
<name>A0A5C7EVL9_9PROT</name>
<accession>A0A5C7EVL9</accession>
<feature type="chain" id="PRO_5022701121" description="Outer membrane protein beta-barrel domain-containing protein" evidence="1">
    <location>
        <begin position="23"/>
        <end position="301"/>
    </location>
</feature>
<dbReference type="RefSeq" id="WP_147799384.1">
    <property type="nucleotide sequence ID" value="NZ_VPFL01000007.1"/>
</dbReference>
<reference evidence="2 3" key="1">
    <citation type="submission" date="2019-08" db="EMBL/GenBank/DDBJ databases">
        <title>Pelomicrobium methylotrophicum gen. nov., sp. nov. a moderately thermophilic, facultatively anaerobic, lithoautotrophic and methylotrophic bacterium isolated from a terrestrial mud volcano.</title>
        <authorList>
            <person name="Slobodkina G.B."/>
            <person name="Merkel A.Y."/>
            <person name="Slobodkin A.I."/>
        </authorList>
    </citation>
    <scope>NUCLEOTIDE SEQUENCE [LARGE SCALE GENOMIC DNA]</scope>
    <source>
        <strain evidence="2 3">SM250</strain>
    </source>
</reference>
<evidence type="ECO:0008006" key="4">
    <source>
        <dbReference type="Google" id="ProtNLM"/>
    </source>
</evidence>
<dbReference type="Proteomes" id="UP000321201">
    <property type="component" value="Unassembled WGS sequence"/>
</dbReference>
<keyword evidence="1" id="KW-0732">Signal</keyword>
<dbReference type="PROSITE" id="PS51257">
    <property type="entry name" value="PROKAR_LIPOPROTEIN"/>
    <property type="match status" value="1"/>
</dbReference>
<evidence type="ECO:0000313" key="3">
    <source>
        <dbReference type="Proteomes" id="UP000321201"/>
    </source>
</evidence>
<dbReference type="EMBL" id="VPFL01000007">
    <property type="protein sequence ID" value="TXF12186.1"/>
    <property type="molecule type" value="Genomic_DNA"/>
</dbReference>
<proteinExistence type="predicted"/>
<sequence>MRKVMLIGAALLAASCLNPAFAEGLRLPGEQGPWGSTLAYPAFPPDTTFHRYGALGLNRPGLGLGRPPRLGAADDAAFAFDDENKSARLAPPWRFGSRAFWGNIDDGEIRLPFTYKSADGWLWTVAPSLGTFRDKGTGWGNLFSYGAVLSAAREVSAGRRIGLGVGVFDRRDRLSALPFIAVDWQFTDRLRLTNPVAAGPVGLELKYRISDAWEIGAGGGYRSARFRLDGGGLSPFGVGEERGVAAFLHLARSLGPRFSVDIYAGTLLGGEMRLENNAGAEFYYEELAPIPMFGFSLTGRF</sequence>
<dbReference type="OrthoDB" id="190240at2"/>
<evidence type="ECO:0000313" key="2">
    <source>
        <dbReference type="EMBL" id="TXF12186.1"/>
    </source>
</evidence>
<gene>
    <name evidence="2" type="ORF">FR698_06500</name>
</gene>